<accession>A0A6M5YNZ5</accession>
<evidence type="ECO:0000313" key="6">
    <source>
        <dbReference type="Proteomes" id="UP000503447"/>
    </source>
</evidence>
<name>A0A6M5YNZ5_9BACT</name>
<dbReference type="KEGG" id="ftj:FTUN_2756"/>
<dbReference type="KEGG" id="ftj:FTUN_4723"/>
<gene>
    <name evidence="2" type="ORF">FTUN_0004</name>
    <name evidence="3" type="ORF">FTUN_1701</name>
    <name evidence="4" type="ORF">FTUN_2756</name>
    <name evidence="5" type="ORF">FTUN_4723</name>
</gene>
<feature type="region of interest" description="Disordered" evidence="1">
    <location>
        <begin position="16"/>
        <end position="44"/>
    </location>
</feature>
<proteinExistence type="predicted"/>
<dbReference type="EMBL" id="CP053452">
    <property type="protein sequence ID" value="QJW92508.1"/>
    <property type="molecule type" value="Genomic_DNA"/>
</dbReference>
<dbReference type="Proteomes" id="UP000503447">
    <property type="component" value="Chromosome"/>
</dbReference>
<reference evidence="6" key="1">
    <citation type="submission" date="2020-05" db="EMBL/GenBank/DDBJ databases">
        <title>Frigoriglobus tundricola gen. nov., sp. nov., a psychrotolerant cellulolytic planctomycete of the family Gemmataceae with two divergent copies of 16S rRNA gene.</title>
        <authorList>
            <person name="Kulichevskaya I.S."/>
            <person name="Ivanova A.A."/>
            <person name="Naumoff D.G."/>
            <person name="Beletsky A.V."/>
            <person name="Rijpstra W.I.C."/>
            <person name="Sinninghe Damste J.S."/>
            <person name="Mardanov A.V."/>
            <person name="Ravin N.V."/>
            <person name="Dedysh S.N."/>
        </authorList>
    </citation>
    <scope>NUCLEOTIDE SEQUENCE [LARGE SCALE GENOMIC DNA]</scope>
    <source>
        <strain evidence="2 6">PL17</strain>
    </source>
</reference>
<dbReference type="KEGG" id="ftj:FTUN_1701"/>
<dbReference type="EMBL" id="CP053452">
    <property type="protein sequence ID" value="QJW94182.1"/>
    <property type="molecule type" value="Genomic_DNA"/>
</dbReference>
<protein>
    <submittedName>
        <fullName evidence="4">Uncharacterized protein</fullName>
    </submittedName>
</protein>
<keyword evidence="6" id="KW-1185">Reference proteome</keyword>
<dbReference type="EMBL" id="CP053452">
    <property type="protein sequence ID" value="QJW97158.1"/>
    <property type="molecule type" value="Genomic_DNA"/>
</dbReference>
<organism evidence="4 6">
    <name type="scientific">Frigoriglobus tundricola</name>
    <dbReference type="NCBI Taxonomy" id="2774151"/>
    <lineage>
        <taxon>Bacteria</taxon>
        <taxon>Pseudomonadati</taxon>
        <taxon>Planctomycetota</taxon>
        <taxon>Planctomycetia</taxon>
        <taxon>Gemmatales</taxon>
        <taxon>Gemmataceae</taxon>
        <taxon>Frigoriglobus</taxon>
    </lineage>
</organism>
<evidence type="ECO:0000313" key="2">
    <source>
        <dbReference type="EMBL" id="QJW92508.1"/>
    </source>
</evidence>
<dbReference type="EMBL" id="CP053452">
    <property type="protein sequence ID" value="QJW95214.1"/>
    <property type="molecule type" value="Genomic_DNA"/>
</dbReference>
<dbReference type="KEGG" id="ftj:FTUN_0004"/>
<evidence type="ECO:0000313" key="3">
    <source>
        <dbReference type="EMBL" id="QJW94182.1"/>
    </source>
</evidence>
<sequence>MIGGFLLLAGLKRDSSEGVISATRREPESLAHGLLSNASERHPR</sequence>
<reference evidence="4" key="2">
    <citation type="submission" date="2020-07" db="EMBL/GenBank/DDBJ databases">
        <title>Frigoriglobus tundricola gen. nov., sp. nov., a psychrotolerant cellulolytic planctomycete of the family Gemmataceae with two divergent copies of 16S rRNA gene.</title>
        <authorList>
            <person name="Kulichevskaya I.S."/>
            <person name="Ivanova A.A."/>
            <person name="Naumoff D.G."/>
            <person name="Beletsky A.V."/>
            <person name="Rijpstra W.I.C."/>
            <person name="Sinninghe Damste J.S."/>
            <person name="Mardanov A.V."/>
            <person name="Ravin N.V."/>
            <person name="Dedysh S.N."/>
        </authorList>
    </citation>
    <scope>NUCLEOTIDE SEQUENCE</scope>
    <source>
        <strain evidence="4 6">PL17</strain>
    </source>
</reference>
<dbReference type="AlphaFoldDB" id="A0A6M5YNZ5"/>
<evidence type="ECO:0000313" key="4">
    <source>
        <dbReference type="EMBL" id="QJW95214.1"/>
    </source>
</evidence>
<evidence type="ECO:0000256" key="1">
    <source>
        <dbReference type="SAM" id="MobiDB-lite"/>
    </source>
</evidence>
<evidence type="ECO:0000313" key="5">
    <source>
        <dbReference type="EMBL" id="QJW97158.1"/>
    </source>
</evidence>